<sequence>MSLNKMTSIIIDGDACPVIQSVIELTSGTGIFVIIVRSFSHYTTQTYPEHVNTIYVDDGPDAVDYKIVQLAQSKDIVITQDYGLASLLLNKVKTVLHHKGYIYNSTNIDMLIQQRYNHAQLRAQGGRHKGPAPFSNKDQQHFEHIFRRVLSQI</sequence>
<reference evidence="3 4" key="1">
    <citation type="submission" date="2016-01" db="EMBL/GenBank/DDBJ databases">
        <authorList>
            <person name="Mitreva M."/>
            <person name="Pepin K.H."/>
            <person name="Mihindukulasuriya K.A."/>
            <person name="Fulton R."/>
            <person name="Fronick C."/>
            <person name="O'Laughlin M."/>
            <person name="Miner T."/>
            <person name="Herter B."/>
            <person name="Rosa B.A."/>
            <person name="Cordes M."/>
            <person name="Tomlinson C."/>
            <person name="Wollam A."/>
            <person name="Palsikar V.B."/>
            <person name="Mardis E.R."/>
            <person name="Wilson R.K."/>
        </authorList>
    </citation>
    <scope>NUCLEOTIDE SEQUENCE [LARGE SCALE GENOMIC DNA]</scope>
    <source>
        <strain evidence="3 4">MJR7738</strain>
    </source>
</reference>
<evidence type="ECO:0000256" key="1">
    <source>
        <dbReference type="ARBA" id="ARBA00008522"/>
    </source>
</evidence>
<dbReference type="NCBIfam" id="NF001095">
    <property type="entry name" value="PRK00124.1"/>
    <property type="match status" value="1"/>
</dbReference>
<dbReference type="Pfam" id="PF02639">
    <property type="entry name" value="DUF188"/>
    <property type="match status" value="1"/>
</dbReference>
<accession>A0ABD4EDA6</accession>
<dbReference type="PANTHER" id="PTHR35146">
    <property type="entry name" value="UPF0178 PROTEIN YAII"/>
    <property type="match status" value="1"/>
</dbReference>
<name>A0ABD4EDA6_STALU</name>
<proteinExistence type="inferred from homology"/>
<dbReference type="Proteomes" id="UP000070063">
    <property type="component" value="Unassembled WGS sequence"/>
</dbReference>
<dbReference type="InterPro" id="IPR003791">
    <property type="entry name" value="UPF0178"/>
</dbReference>
<dbReference type="HAMAP" id="MF_00489">
    <property type="entry name" value="UPF0178"/>
    <property type="match status" value="1"/>
</dbReference>
<dbReference type="PANTHER" id="PTHR35146:SF1">
    <property type="entry name" value="UPF0178 PROTEIN YAII"/>
    <property type="match status" value="1"/>
</dbReference>
<evidence type="ECO:0000256" key="2">
    <source>
        <dbReference type="HAMAP-Rule" id="MF_00489"/>
    </source>
</evidence>
<protein>
    <recommendedName>
        <fullName evidence="2">UPF0178 protein HMPREF3225_02151</fullName>
    </recommendedName>
</protein>
<evidence type="ECO:0000313" key="3">
    <source>
        <dbReference type="EMBL" id="KXA36699.1"/>
    </source>
</evidence>
<comment type="similarity">
    <text evidence="1 2">Belongs to the UPF0178 family.</text>
</comment>
<dbReference type="AlphaFoldDB" id="A0ABD4EDA6"/>
<comment type="caution">
    <text evidence="3">The sequence shown here is derived from an EMBL/GenBank/DDBJ whole genome shotgun (WGS) entry which is preliminary data.</text>
</comment>
<gene>
    <name evidence="3" type="ORF">HMPREF3225_02151</name>
</gene>
<organism evidence="3 4">
    <name type="scientific">Staphylococcus lugdunensis</name>
    <dbReference type="NCBI Taxonomy" id="28035"/>
    <lineage>
        <taxon>Bacteria</taxon>
        <taxon>Bacillati</taxon>
        <taxon>Bacillota</taxon>
        <taxon>Bacilli</taxon>
        <taxon>Bacillales</taxon>
        <taxon>Staphylococcaceae</taxon>
        <taxon>Staphylococcus</taxon>
    </lineage>
</organism>
<evidence type="ECO:0000313" key="4">
    <source>
        <dbReference type="Proteomes" id="UP000070063"/>
    </source>
</evidence>
<dbReference type="EMBL" id="LRQI01000089">
    <property type="protein sequence ID" value="KXA36699.1"/>
    <property type="molecule type" value="Genomic_DNA"/>
</dbReference>